<evidence type="ECO:0000259" key="1">
    <source>
        <dbReference type="PROSITE" id="PS50011"/>
    </source>
</evidence>
<dbReference type="InterPro" id="IPR000719">
    <property type="entry name" value="Prot_kinase_dom"/>
</dbReference>
<dbReference type="RefSeq" id="WP_378056555.1">
    <property type="nucleotide sequence ID" value="NZ_JBHSIS010000006.1"/>
</dbReference>
<dbReference type="Proteomes" id="UP001595859">
    <property type="component" value="Unassembled WGS sequence"/>
</dbReference>
<keyword evidence="3" id="KW-1185">Reference proteome</keyword>
<protein>
    <recommendedName>
        <fullName evidence="1">Protein kinase domain-containing protein</fullName>
    </recommendedName>
</protein>
<sequence length="193" mass="20884">MAAPLADRYRLLHPAWGDRFGMTHIAAGPDGAPAAVRVLSARPEVRAADIELLTGIRHPNVAAVRAVLVDDRVAIAADAVLGRTLRRARLTAGELPKVGTSLAEALSALHERGVWHRTLDPTTVRIDHRGEAVLTDIGVGHLLGLPGRAADDWLALAGLLSTVWRNTHGRWRRPPAQLRDVWADTMARARDMG</sequence>
<proteinExistence type="predicted"/>
<feature type="domain" description="Protein kinase" evidence="1">
    <location>
        <begin position="9"/>
        <end position="193"/>
    </location>
</feature>
<gene>
    <name evidence="2" type="ORF">ACFPCV_14040</name>
</gene>
<dbReference type="EMBL" id="JBHSIS010000006">
    <property type="protein sequence ID" value="MFC4854625.1"/>
    <property type="molecule type" value="Genomic_DNA"/>
</dbReference>
<evidence type="ECO:0000313" key="2">
    <source>
        <dbReference type="EMBL" id="MFC4854625.1"/>
    </source>
</evidence>
<evidence type="ECO:0000313" key="3">
    <source>
        <dbReference type="Proteomes" id="UP001595859"/>
    </source>
</evidence>
<dbReference type="PROSITE" id="PS50011">
    <property type="entry name" value="PROTEIN_KINASE_DOM"/>
    <property type="match status" value="1"/>
</dbReference>
<organism evidence="2 3">
    <name type="scientific">Actinophytocola glycyrrhizae</name>
    <dbReference type="NCBI Taxonomy" id="2044873"/>
    <lineage>
        <taxon>Bacteria</taxon>
        <taxon>Bacillati</taxon>
        <taxon>Actinomycetota</taxon>
        <taxon>Actinomycetes</taxon>
        <taxon>Pseudonocardiales</taxon>
        <taxon>Pseudonocardiaceae</taxon>
    </lineage>
</organism>
<reference evidence="3" key="1">
    <citation type="journal article" date="2019" name="Int. J. Syst. Evol. Microbiol.">
        <title>The Global Catalogue of Microorganisms (GCM) 10K type strain sequencing project: providing services to taxonomists for standard genome sequencing and annotation.</title>
        <authorList>
            <consortium name="The Broad Institute Genomics Platform"/>
            <consortium name="The Broad Institute Genome Sequencing Center for Infectious Disease"/>
            <person name="Wu L."/>
            <person name="Ma J."/>
        </authorList>
    </citation>
    <scope>NUCLEOTIDE SEQUENCE [LARGE SCALE GENOMIC DNA]</scope>
    <source>
        <strain evidence="3">ZS-22-S1</strain>
    </source>
</reference>
<name>A0ABV9RZ28_9PSEU</name>
<accession>A0ABV9RZ28</accession>
<dbReference type="InterPro" id="IPR011009">
    <property type="entry name" value="Kinase-like_dom_sf"/>
</dbReference>
<dbReference type="SUPFAM" id="SSF56112">
    <property type="entry name" value="Protein kinase-like (PK-like)"/>
    <property type="match status" value="1"/>
</dbReference>
<comment type="caution">
    <text evidence="2">The sequence shown here is derived from an EMBL/GenBank/DDBJ whole genome shotgun (WGS) entry which is preliminary data.</text>
</comment>
<dbReference type="Gene3D" id="1.10.510.10">
    <property type="entry name" value="Transferase(Phosphotransferase) domain 1"/>
    <property type="match status" value="1"/>
</dbReference>